<dbReference type="GO" id="GO:0015035">
    <property type="term" value="F:protein-disulfide reductase activity"/>
    <property type="evidence" value="ECO:0007669"/>
    <property type="project" value="TreeGrafter"/>
</dbReference>
<accession>A0A1I1I9Y3</accession>
<dbReference type="Gene3D" id="3.40.30.10">
    <property type="entry name" value="Glutaredoxin"/>
    <property type="match status" value="1"/>
</dbReference>
<evidence type="ECO:0000313" key="10">
    <source>
        <dbReference type="EMBL" id="SFC30070.1"/>
    </source>
</evidence>
<keyword evidence="3 7" id="KW-0812">Transmembrane</keyword>
<dbReference type="PANTHER" id="PTHR32234">
    <property type="entry name" value="THIOL:DISULFIDE INTERCHANGE PROTEIN DSBD"/>
    <property type="match status" value="1"/>
</dbReference>
<protein>
    <submittedName>
        <fullName evidence="10">Thiol:disulfide interchange protein DsbD</fullName>
    </submittedName>
</protein>
<feature type="domain" description="Thioredoxin" evidence="9">
    <location>
        <begin position="503"/>
        <end position="665"/>
    </location>
</feature>
<dbReference type="SUPFAM" id="SSF52833">
    <property type="entry name" value="Thioredoxin-like"/>
    <property type="match status" value="1"/>
</dbReference>
<feature type="signal peptide" evidence="8">
    <location>
        <begin position="1"/>
        <end position="19"/>
    </location>
</feature>
<gene>
    <name evidence="10" type="ORF">SAMN04487907_103252</name>
</gene>
<evidence type="ECO:0000256" key="1">
    <source>
        <dbReference type="ARBA" id="ARBA00004651"/>
    </source>
</evidence>
<evidence type="ECO:0000313" key="11">
    <source>
        <dbReference type="Proteomes" id="UP000199438"/>
    </source>
</evidence>
<evidence type="ECO:0000256" key="2">
    <source>
        <dbReference type="ARBA" id="ARBA00022475"/>
    </source>
</evidence>
<sequence>MKKFIALSLLFLSFLPLKAQVFDPTMAGGGGQFENPVTWEASFEKESDSIYIIKIKAELEGKWHLYSQKEVEMDIAPIPTQFTFNAEEGGYELIGETLEPEVEPVYDEVFEADITYFEEEAEFTQKIKVTNPEDTHVIAEVYYSVCDDKQCLPPETERFTISLGSNEVTQGFTDLTVEEEDQSLAQQLDIEVQGWEGYETEEEESSFLSIFFLGFIGGLIALLTPCVFPMIPLTVSFFTKGAQTRSKGVTNAILYGFFIFLIYLLLSLPFHLLDSVNPELLNNISTNVTLNVIFFVIFIVFAFSFFGYYEITLPSSWGNKLDDKASSIGGIIGIFFMAITLAIVSFSCTGPILGSLLGGSLSSDGGATLLSIGMGGFGLALALPFALFALFPNWLNSLPKSGGWLNSVKVVLGFIELALAFKFLSNADLVDHWGLLKREVFLGIWIVLGIGLTLYLFGLIRFPHDGPKQKISKARFGLGIISLLFVLYLIPGLTNTSYSNLKLLSGFPPPSFYSLYDKDTSGPMGLESYHDFEEGVAAAKEQGKPIIIDFTGWACVNCRKMEEQVWTDPEVYDLLKNDYILVSLYVDDKEELPEDKQFNYERPDGSIKKIKTIGDKWATFQTLNFKNNSQPFYVLLDSDFNLLNEPTGYTPKASEYINWLQSGLQKKGELAKN</sequence>
<organism evidence="10 11">
    <name type="scientific">Zunongwangia mangrovi</name>
    <dbReference type="NCBI Taxonomy" id="1334022"/>
    <lineage>
        <taxon>Bacteria</taxon>
        <taxon>Pseudomonadati</taxon>
        <taxon>Bacteroidota</taxon>
        <taxon>Flavobacteriia</taxon>
        <taxon>Flavobacteriales</taxon>
        <taxon>Flavobacteriaceae</taxon>
        <taxon>Zunongwangia</taxon>
    </lineage>
</organism>
<keyword evidence="2" id="KW-1003">Cell membrane</keyword>
<evidence type="ECO:0000256" key="8">
    <source>
        <dbReference type="SAM" id="SignalP"/>
    </source>
</evidence>
<keyword evidence="5 7" id="KW-1133">Transmembrane helix</keyword>
<dbReference type="Pfam" id="PF13899">
    <property type="entry name" value="Thioredoxin_7"/>
    <property type="match status" value="1"/>
</dbReference>
<feature type="transmembrane region" description="Helical" evidence="7">
    <location>
        <begin position="441"/>
        <end position="462"/>
    </location>
</feature>
<dbReference type="EMBL" id="FOKV01000003">
    <property type="protein sequence ID" value="SFC30070.1"/>
    <property type="molecule type" value="Genomic_DNA"/>
</dbReference>
<dbReference type="Gene3D" id="2.60.40.1250">
    <property type="entry name" value="Thiol:disulfide interchange protein DsbD, N-terminal domain"/>
    <property type="match status" value="1"/>
</dbReference>
<keyword evidence="6 7" id="KW-0472">Membrane</keyword>
<feature type="transmembrane region" description="Helical" evidence="7">
    <location>
        <begin position="330"/>
        <end position="357"/>
    </location>
</feature>
<dbReference type="PANTHER" id="PTHR32234:SF0">
    <property type="entry name" value="THIOL:DISULFIDE INTERCHANGE PROTEIN DSBD"/>
    <property type="match status" value="1"/>
</dbReference>
<evidence type="ECO:0000256" key="6">
    <source>
        <dbReference type="ARBA" id="ARBA00023136"/>
    </source>
</evidence>
<comment type="subcellular location">
    <subcellularLocation>
        <location evidence="1">Cell membrane</location>
        <topology evidence="1">Multi-pass membrane protein</topology>
    </subcellularLocation>
</comment>
<dbReference type="AlphaFoldDB" id="A0A1I1I9Y3"/>
<dbReference type="GO" id="GO:0017004">
    <property type="term" value="P:cytochrome complex assembly"/>
    <property type="evidence" value="ECO:0007669"/>
    <property type="project" value="UniProtKB-KW"/>
</dbReference>
<evidence type="ECO:0000256" key="5">
    <source>
        <dbReference type="ARBA" id="ARBA00022989"/>
    </source>
</evidence>
<dbReference type="Pfam" id="PF11412">
    <property type="entry name" value="DsbD_N"/>
    <property type="match status" value="1"/>
</dbReference>
<feature type="transmembrane region" description="Helical" evidence="7">
    <location>
        <begin position="369"/>
        <end position="391"/>
    </location>
</feature>
<dbReference type="RefSeq" id="WP_092542019.1">
    <property type="nucleotide sequence ID" value="NZ_FOKV01000003.1"/>
</dbReference>
<evidence type="ECO:0000256" key="4">
    <source>
        <dbReference type="ARBA" id="ARBA00022748"/>
    </source>
</evidence>
<evidence type="ECO:0000256" key="3">
    <source>
        <dbReference type="ARBA" id="ARBA00022692"/>
    </source>
</evidence>
<dbReference type="STRING" id="1334022.SAMN04487907_103252"/>
<feature type="transmembrane region" description="Helical" evidence="7">
    <location>
        <begin position="474"/>
        <end position="493"/>
    </location>
</feature>
<dbReference type="InterPro" id="IPR028250">
    <property type="entry name" value="DsbDN"/>
</dbReference>
<feature type="chain" id="PRO_5011784268" evidence="8">
    <location>
        <begin position="20"/>
        <end position="673"/>
    </location>
</feature>
<dbReference type="PROSITE" id="PS51352">
    <property type="entry name" value="THIOREDOXIN_2"/>
    <property type="match status" value="1"/>
</dbReference>
<proteinExistence type="predicted"/>
<feature type="transmembrane region" description="Helical" evidence="7">
    <location>
        <begin position="403"/>
        <end position="421"/>
    </location>
</feature>
<keyword evidence="8" id="KW-0732">Signal</keyword>
<keyword evidence="4" id="KW-0201">Cytochrome c-type biogenesis</keyword>
<dbReference type="Pfam" id="PF02683">
    <property type="entry name" value="DsbD_TM"/>
    <property type="match status" value="1"/>
</dbReference>
<feature type="transmembrane region" description="Helical" evidence="7">
    <location>
        <begin position="252"/>
        <end position="272"/>
    </location>
</feature>
<evidence type="ECO:0000256" key="7">
    <source>
        <dbReference type="SAM" id="Phobius"/>
    </source>
</evidence>
<dbReference type="Proteomes" id="UP000199438">
    <property type="component" value="Unassembled WGS sequence"/>
</dbReference>
<name>A0A1I1I9Y3_9FLAO</name>
<evidence type="ECO:0000259" key="9">
    <source>
        <dbReference type="PROSITE" id="PS51352"/>
    </source>
</evidence>
<dbReference type="InterPro" id="IPR003834">
    <property type="entry name" value="Cyt_c_assmbl_TM_dom"/>
</dbReference>
<dbReference type="InterPro" id="IPR036249">
    <property type="entry name" value="Thioredoxin-like_sf"/>
</dbReference>
<dbReference type="OrthoDB" id="9811036at2"/>
<feature type="transmembrane region" description="Helical" evidence="7">
    <location>
        <begin position="207"/>
        <end position="231"/>
    </location>
</feature>
<keyword evidence="11" id="KW-1185">Reference proteome</keyword>
<dbReference type="InterPro" id="IPR013766">
    <property type="entry name" value="Thioredoxin_domain"/>
</dbReference>
<feature type="transmembrane region" description="Helical" evidence="7">
    <location>
        <begin position="292"/>
        <end position="309"/>
    </location>
</feature>
<reference evidence="11" key="1">
    <citation type="submission" date="2016-10" db="EMBL/GenBank/DDBJ databases">
        <authorList>
            <person name="Varghese N."/>
            <person name="Submissions S."/>
        </authorList>
    </citation>
    <scope>NUCLEOTIDE SEQUENCE [LARGE SCALE GENOMIC DNA]</scope>
    <source>
        <strain evidence="11">DSM 24499</strain>
    </source>
</reference>
<dbReference type="GO" id="GO:0005886">
    <property type="term" value="C:plasma membrane"/>
    <property type="evidence" value="ECO:0007669"/>
    <property type="project" value="UniProtKB-SubCell"/>
</dbReference>
<dbReference type="GO" id="GO:0045454">
    <property type="term" value="P:cell redox homeostasis"/>
    <property type="evidence" value="ECO:0007669"/>
    <property type="project" value="TreeGrafter"/>
</dbReference>
<dbReference type="InterPro" id="IPR036929">
    <property type="entry name" value="DsbDN_sf"/>
</dbReference>